<evidence type="ECO:0000256" key="1">
    <source>
        <dbReference type="ARBA" id="ARBA00001947"/>
    </source>
</evidence>
<dbReference type="PROSITE" id="PS00162">
    <property type="entry name" value="ALPHA_CA_1"/>
    <property type="match status" value="1"/>
</dbReference>
<comment type="function">
    <text evidence="2 10">Reversible hydration of carbon dioxide.</text>
</comment>
<proteinExistence type="inferred from homology"/>
<feature type="signal peptide" evidence="10">
    <location>
        <begin position="1"/>
        <end position="20"/>
    </location>
</feature>
<evidence type="ECO:0000256" key="4">
    <source>
        <dbReference type="ARBA" id="ARBA00012925"/>
    </source>
</evidence>
<comment type="catalytic activity">
    <reaction evidence="9 10">
        <text>hydrogencarbonate + H(+) = CO2 + H2O</text>
        <dbReference type="Rhea" id="RHEA:10748"/>
        <dbReference type="ChEBI" id="CHEBI:15377"/>
        <dbReference type="ChEBI" id="CHEBI:15378"/>
        <dbReference type="ChEBI" id="CHEBI:16526"/>
        <dbReference type="ChEBI" id="CHEBI:17544"/>
        <dbReference type="EC" id="4.2.1.1"/>
    </reaction>
</comment>
<keyword evidence="6 10" id="KW-0479">Metal-binding</keyword>
<dbReference type="EC" id="4.2.1.1" evidence="4 10"/>
<evidence type="ECO:0000313" key="15">
    <source>
        <dbReference type="Proteomes" id="UP000298805"/>
    </source>
</evidence>
<accession>A0AAJ4UXH1</accession>
<reference evidence="12" key="3">
    <citation type="submission" date="2019-06" db="EMBL/GenBank/DDBJ databases">
        <title>A comparative analysis of the Nautiliaceae.</title>
        <authorList>
            <person name="Grosche A."/>
            <person name="Smedile F."/>
            <person name="Vetriani C."/>
        </authorList>
    </citation>
    <scope>NUCLEOTIDE SEQUENCE</scope>
    <source>
        <strain evidence="12">TB6</strain>
    </source>
</reference>
<evidence type="ECO:0000256" key="6">
    <source>
        <dbReference type="ARBA" id="ARBA00022723"/>
    </source>
</evidence>
<dbReference type="CDD" id="cd03124">
    <property type="entry name" value="alpha_CA_prokaryotic_like"/>
    <property type="match status" value="1"/>
</dbReference>
<organism evidence="13 14">
    <name type="scientific">Caminibacter pacificus</name>
    <dbReference type="NCBI Taxonomy" id="1424653"/>
    <lineage>
        <taxon>Bacteria</taxon>
        <taxon>Pseudomonadati</taxon>
        <taxon>Campylobacterota</taxon>
        <taxon>Epsilonproteobacteria</taxon>
        <taxon>Nautiliales</taxon>
        <taxon>Nautiliaceae</taxon>
        <taxon>Caminibacter</taxon>
    </lineage>
</organism>
<evidence type="ECO:0000256" key="3">
    <source>
        <dbReference type="ARBA" id="ARBA00010718"/>
    </source>
</evidence>
<dbReference type="Gene3D" id="3.10.200.10">
    <property type="entry name" value="Alpha carbonic anhydrase"/>
    <property type="match status" value="1"/>
</dbReference>
<name>A0AAJ4UXH1_9BACT</name>
<comment type="cofactor">
    <cofactor evidence="1 10">
        <name>Zn(2+)</name>
        <dbReference type="ChEBI" id="CHEBI:29105"/>
    </cofactor>
</comment>
<reference evidence="13 14" key="2">
    <citation type="submission" date="2018-11" db="EMBL/GenBank/DDBJ databases">
        <title>Genomic Encyclopedia of Type Strains, Phase IV (KMG-IV): sequencing the most valuable type-strain genomes for metagenomic binning, comparative biology and taxonomic classification.</title>
        <authorList>
            <person name="Goeker M."/>
        </authorList>
    </citation>
    <scope>NUCLEOTIDE SEQUENCE [LARGE SCALE GENOMIC DNA]</scope>
    <source>
        <strain evidence="13 14">DSM 27783</strain>
    </source>
</reference>
<sequence length="247" mass="27663">MKKLLASLAISAMTAGTLMASNYAHGTWSYSGKTGPEYWGDLKKEYIMCKIGKNQSPIDVSGAVSATLTPLNIYYDVKAKTFLNNGHTVKAEMKDGAKLYIDGKEFKLLQFHFHTPSENTINREYFPMEAHFVHSTKDGELAVVAVMFKIGKYNPALQKLVDNMPKKPGVKNNLCPANLKAKDLLPKSLEYYRFNGSLTTPPCSEGVRWFVLKQPVEVSEKQIKAFEKVMGKNNRPLQPINARVILK</sequence>
<evidence type="ECO:0000256" key="8">
    <source>
        <dbReference type="ARBA" id="ARBA00023239"/>
    </source>
</evidence>
<dbReference type="GO" id="GO:0004089">
    <property type="term" value="F:carbonate dehydratase activity"/>
    <property type="evidence" value="ECO:0007669"/>
    <property type="project" value="UniProtKB-UniRule"/>
</dbReference>
<evidence type="ECO:0000313" key="13">
    <source>
        <dbReference type="EMBL" id="ROR39424.1"/>
    </source>
</evidence>
<dbReference type="Proteomes" id="UP000298805">
    <property type="component" value="Chromosome"/>
</dbReference>
<dbReference type="SUPFAM" id="SSF51069">
    <property type="entry name" value="Carbonic anhydrase"/>
    <property type="match status" value="1"/>
</dbReference>
<comment type="similarity">
    <text evidence="3 10">Belongs to the alpha-carbonic anhydrase family.</text>
</comment>
<dbReference type="EMBL" id="CP027432">
    <property type="protein sequence ID" value="QCI28837.1"/>
    <property type="molecule type" value="Genomic_DNA"/>
</dbReference>
<dbReference type="PANTHER" id="PTHR18952:SF265">
    <property type="entry name" value="CARBONIC ANHYDRASE"/>
    <property type="match status" value="1"/>
</dbReference>
<dbReference type="SMART" id="SM01057">
    <property type="entry name" value="Carb_anhydrase"/>
    <property type="match status" value="1"/>
</dbReference>
<dbReference type="InterPro" id="IPR001148">
    <property type="entry name" value="CA_dom"/>
</dbReference>
<evidence type="ECO:0000313" key="12">
    <source>
        <dbReference type="EMBL" id="QCI28837.1"/>
    </source>
</evidence>
<keyword evidence="7 10" id="KW-0862">Zinc</keyword>
<dbReference type="PANTHER" id="PTHR18952">
    <property type="entry name" value="CARBONIC ANHYDRASE"/>
    <property type="match status" value="1"/>
</dbReference>
<evidence type="ECO:0000259" key="11">
    <source>
        <dbReference type="PROSITE" id="PS51144"/>
    </source>
</evidence>
<dbReference type="EMBL" id="RJVK01000003">
    <property type="protein sequence ID" value="ROR39424.1"/>
    <property type="molecule type" value="Genomic_DNA"/>
</dbReference>
<feature type="domain" description="Alpha-carbonic anhydrase" evidence="11">
    <location>
        <begin position="26"/>
        <end position="247"/>
    </location>
</feature>
<dbReference type="InterPro" id="IPR018338">
    <property type="entry name" value="Carbonic_anhydrase_a-class_CS"/>
</dbReference>
<evidence type="ECO:0000256" key="2">
    <source>
        <dbReference type="ARBA" id="ARBA00002904"/>
    </source>
</evidence>
<protein>
    <recommendedName>
        <fullName evidence="5 10">Carbonic anhydrase</fullName>
        <ecNumber evidence="4 10">4.2.1.1</ecNumber>
    </recommendedName>
</protein>
<reference evidence="15" key="1">
    <citation type="submission" date="2018-03" db="EMBL/GenBank/DDBJ databases">
        <title>A comparative analysis of the Nautiliaceae.</title>
        <authorList>
            <person name="Grosche A."/>
            <person name="Smedile F."/>
            <person name="Vetriani C."/>
        </authorList>
    </citation>
    <scope>NUCLEOTIDE SEQUENCE [LARGE SCALE GENOMIC DNA]</scope>
    <source>
        <strain evidence="15">TB6</strain>
    </source>
</reference>
<dbReference type="RefSeq" id="WP_123352759.1">
    <property type="nucleotide sequence ID" value="NZ_CP027432.2"/>
</dbReference>
<keyword evidence="8 10" id="KW-0456">Lyase</keyword>
<dbReference type="Proteomes" id="UP000272781">
    <property type="component" value="Unassembled WGS sequence"/>
</dbReference>
<feature type="chain" id="PRO_5042318016" description="Carbonic anhydrase" evidence="10">
    <location>
        <begin position="21"/>
        <end position="247"/>
    </location>
</feature>
<keyword evidence="15" id="KW-1185">Reference proteome</keyword>
<dbReference type="InterPro" id="IPR036398">
    <property type="entry name" value="CA_dom_sf"/>
</dbReference>
<gene>
    <name evidence="12" type="ORF">C6V80_07600</name>
    <name evidence="13" type="ORF">EDC58_1364</name>
</gene>
<evidence type="ECO:0000256" key="10">
    <source>
        <dbReference type="RuleBase" id="RU367011"/>
    </source>
</evidence>
<dbReference type="PROSITE" id="PS51144">
    <property type="entry name" value="ALPHA_CA_2"/>
    <property type="match status" value="1"/>
</dbReference>
<dbReference type="AlphaFoldDB" id="A0AAJ4UXH1"/>
<dbReference type="GO" id="GO:0008270">
    <property type="term" value="F:zinc ion binding"/>
    <property type="evidence" value="ECO:0007669"/>
    <property type="project" value="UniProtKB-UniRule"/>
</dbReference>
<evidence type="ECO:0000256" key="7">
    <source>
        <dbReference type="ARBA" id="ARBA00022833"/>
    </source>
</evidence>
<evidence type="ECO:0000256" key="5">
    <source>
        <dbReference type="ARBA" id="ARBA00014628"/>
    </source>
</evidence>
<evidence type="ECO:0000256" key="9">
    <source>
        <dbReference type="ARBA" id="ARBA00048348"/>
    </source>
</evidence>
<dbReference type="InterPro" id="IPR023561">
    <property type="entry name" value="Carbonic_anhydrase_a-class"/>
</dbReference>
<evidence type="ECO:0000313" key="14">
    <source>
        <dbReference type="Proteomes" id="UP000272781"/>
    </source>
</evidence>
<dbReference type="Pfam" id="PF00194">
    <property type="entry name" value="Carb_anhydrase"/>
    <property type="match status" value="1"/>
</dbReference>
<dbReference type="InterPro" id="IPR041891">
    <property type="entry name" value="Alpha_CA_prokaryot-like"/>
</dbReference>
<keyword evidence="10" id="KW-0732">Signal</keyword>